<reference evidence="1" key="1">
    <citation type="journal article" date="2014" name="Int. J. Syst. Evol. Microbiol.">
        <title>Complete genome sequence of Corynebacterium casei LMG S-19264T (=DSM 44701T), isolated from a smear-ripened cheese.</title>
        <authorList>
            <consortium name="US DOE Joint Genome Institute (JGI-PGF)"/>
            <person name="Walter F."/>
            <person name="Albersmeier A."/>
            <person name="Kalinowski J."/>
            <person name="Ruckert C."/>
        </authorList>
    </citation>
    <scope>NUCLEOTIDE SEQUENCE</scope>
    <source>
        <strain evidence="1">CGMCC 1.15320</strain>
    </source>
</reference>
<proteinExistence type="predicted"/>
<dbReference type="EMBL" id="BMIF01000004">
    <property type="protein sequence ID" value="GGA62836.1"/>
    <property type="molecule type" value="Genomic_DNA"/>
</dbReference>
<keyword evidence="2" id="KW-1185">Reference proteome</keyword>
<evidence type="ECO:0000313" key="1">
    <source>
        <dbReference type="EMBL" id="GGA62836.1"/>
    </source>
</evidence>
<comment type="caution">
    <text evidence="1">The sequence shown here is derived from an EMBL/GenBank/DDBJ whole genome shotgun (WGS) entry which is preliminary data.</text>
</comment>
<dbReference type="Proteomes" id="UP000636264">
    <property type="component" value="Unassembled WGS sequence"/>
</dbReference>
<sequence>MKPVPAPAVTNLVLATEDQSIVRARATEKVFREVELGIGKETRIDHPVTIDQHPLATLTNYAAEFPNGTPERIGMVYGPSLESVMVREVHLKGICAPLPKMLDWGGCNLFLRG</sequence>
<dbReference type="AlphaFoldDB" id="A0A916RQ83"/>
<reference evidence="1" key="2">
    <citation type="submission" date="2020-09" db="EMBL/GenBank/DDBJ databases">
        <authorList>
            <person name="Sun Q."/>
            <person name="Zhou Y."/>
        </authorList>
    </citation>
    <scope>NUCLEOTIDE SEQUENCE</scope>
    <source>
        <strain evidence="1">CGMCC 1.15320</strain>
    </source>
</reference>
<gene>
    <name evidence="1" type="ORF">GCM10011385_15750</name>
</gene>
<name>A0A916RQ83_9HYPH</name>
<evidence type="ECO:0000313" key="2">
    <source>
        <dbReference type="Proteomes" id="UP000636264"/>
    </source>
</evidence>
<accession>A0A916RQ83</accession>
<organism evidence="1 2">
    <name type="scientific">Nitratireductor aestuarii</name>
    <dbReference type="NCBI Taxonomy" id="1735103"/>
    <lineage>
        <taxon>Bacteria</taxon>
        <taxon>Pseudomonadati</taxon>
        <taxon>Pseudomonadota</taxon>
        <taxon>Alphaproteobacteria</taxon>
        <taxon>Hyphomicrobiales</taxon>
        <taxon>Phyllobacteriaceae</taxon>
        <taxon>Nitratireductor</taxon>
    </lineage>
</organism>
<protein>
    <submittedName>
        <fullName evidence="1">Uncharacterized protein</fullName>
    </submittedName>
</protein>